<dbReference type="Proteomes" id="UP000824202">
    <property type="component" value="Unassembled WGS sequence"/>
</dbReference>
<reference evidence="2" key="2">
    <citation type="submission" date="2021-04" db="EMBL/GenBank/DDBJ databases">
        <authorList>
            <person name="Gilroy R."/>
        </authorList>
    </citation>
    <scope>NUCLEOTIDE SEQUENCE</scope>
    <source>
        <strain evidence="2">23274</strain>
    </source>
</reference>
<name>A0A9D2AAZ3_9BACT</name>
<gene>
    <name evidence="2" type="ORF">H9863_03455</name>
</gene>
<feature type="transmembrane region" description="Helical" evidence="1">
    <location>
        <begin position="231"/>
        <end position="251"/>
    </location>
</feature>
<feature type="transmembrane region" description="Helical" evidence="1">
    <location>
        <begin position="21"/>
        <end position="42"/>
    </location>
</feature>
<feature type="transmembrane region" description="Helical" evidence="1">
    <location>
        <begin position="258"/>
        <end position="280"/>
    </location>
</feature>
<feature type="transmembrane region" description="Helical" evidence="1">
    <location>
        <begin position="148"/>
        <end position="171"/>
    </location>
</feature>
<dbReference type="EMBL" id="DXFT01000069">
    <property type="protein sequence ID" value="HIX03158.1"/>
    <property type="molecule type" value="Genomic_DNA"/>
</dbReference>
<evidence type="ECO:0000256" key="1">
    <source>
        <dbReference type="SAM" id="Phobius"/>
    </source>
</evidence>
<feature type="transmembrane region" description="Helical" evidence="1">
    <location>
        <begin position="178"/>
        <end position="195"/>
    </location>
</feature>
<feature type="transmembrane region" description="Helical" evidence="1">
    <location>
        <begin position="113"/>
        <end position="136"/>
    </location>
</feature>
<accession>A0A9D2AAZ3</accession>
<evidence type="ECO:0000313" key="2">
    <source>
        <dbReference type="EMBL" id="HIX03158.1"/>
    </source>
</evidence>
<proteinExistence type="predicted"/>
<keyword evidence="1" id="KW-1133">Transmembrane helix</keyword>
<organism evidence="2 3">
    <name type="scientific">Candidatus Odoribacter faecigallinarum</name>
    <dbReference type="NCBI Taxonomy" id="2838706"/>
    <lineage>
        <taxon>Bacteria</taxon>
        <taxon>Pseudomonadati</taxon>
        <taxon>Bacteroidota</taxon>
        <taxon>Bacteroidia</taxon>
        <taxon>Bacteroidales</taxon>
        <taxon>Odoribacteraceae</taxon>
        <taxon>Odoribacter</taxon>
    </lineage>
</organism>
<evidence type="ECO:0000313" key="3">
    <source>
        <dbReference type="Proteomes" id="UP000824202"/>
    </source>
</evidence>
<dbReference type="AlphaFoldDB" id="A0A9D2AAZ3"/>
<keyword evidence="1" id="KW-0812">Transmembrane</keyword>
<reference evidence="2" key="1">
    <citation type="journal article" date="2021" name="PeerJ">
        <title>Extensive microbial diversity within the chicken gut microbiome revealed by metagenomics and culture.</title>
        <authorList>
            <person name="Gilroy R."/>
            <person name="Ravi A."/>
            <person name="Getino M."/>
            <person name="Pursley I."/>
            <person name="Horton D.L."/>
            <person name="Alikhan N.F."/>
            <person name="Baker D."/>
            <person name="Gharbi K."/>
            <person name="Hall N."/>
            <person name="Watson M."/>
            <person name="Adriaenssens E.M."/>
            <person name="Foster-Nyarko E."/>
            <person name="Jarju S."/>
            <person name="Secka A."/>
            <person name="Antonio M."/>
            <person name="Oren A."/>
            <person name="Chaudhuri R.R."/>
            <person name="La Ragione R."/>
            <person name="Hildebrand F."/>
            <person name="Pallen M.J."/>
        </authorList>
    </citation>
    <scope>NUCLEOTIDE SEQUENCE</scope>
    <source>
        <strain evidence="2">23274</strain>
    </source>
</reference>
<comment type="caution">
    <text evidence="2">The sequence shown here is derived from an EMBL/GenBank/DDBJ whole genome shotgun (WGS) entry which is preliminary data.</text>
</comment>
<feature type="transmembrane region" description="Helical" evidence="1">
    <location>
        <begin position="62"/>
        <end position="82"/>
    </location>
</feature>
<feature type="non-terminal residue" evidence="2">
    <location>
        <position position="767"/>
    </location>
</feature>
<sequence>MNLHNIHTIARYEVKLLQRGWLFRIFAILALLFITGVTLWYLTPLLNPYGIQWPKRAVASQMPFFANMYYSIAQSIIVIFLAGSFLKRDKKLDTAEVIYVRPMSNADYIIGKTWGIVQVFLVLNVITLLITAFFHLTLTDSPFRVFPYLFYILTISLPSLLFVLGLSFVAMSLLKNQAVTFIIMLGVIGMVFFYVKDEMFGTFDFFGYYIPAAFSDVTGHADLKMFLLQRFIYLIAGIGLICYTIALVNRLPHKPWKLIIVNALGTLFILVGAGAGYLHVLHYRHQLQERNAFIETFNRYADAKHVHILRHDLEVTPKDGGLSGSSQLHIRNEQPEAVQEVLLYLNPALQVESLEAKGQAIAYKRENQVIRLQYPLASGATLDLSMRYAGHINETVCYTDILEEDYLDNSNPQFDIRLGKRSAWTEERFTLLTPECLWYPTAVPTDYPAAPYNIGKEFTQYALTVHYDGGKTVLSQGEARQENGKTIFTNRTPLPGISLTIADYEKKELQVDSVKYEILYFKGHDFFSQYFTELQDTLPGVIREFKNDVELELGRDYPFRKFVLAETPAQHYSYIRNWKGYTEYVMPEIVFVPERGILWNVDLRSQIYWGENRRRRDRGAPDPVELRIEILRSYLYNRFVEGSMQYNWNWTESYVNPFNINAMLYHHTGFIQSEEFPVLDIALNTMQSNANEQMNFWGGIINNEQRANLYLESHSFKTAISDLKLEPEIFYEMLKLKSSAIRNYVYTRIPKETFNHFLKDFFVAHQF</sequence>
<keyword evidence="1" id="KW-0472">Membrane</keyword>
<protein>
    <submittedName>
        <fullName evidence="2">ABC transporter permease</fullName>
    </submittedName>
</protein>